<feature type="signal peptide" evidence="1">
    <location>
        <begin position="1"/>
        <end position="25"/>
    </location>
</feature>
<dbReference type="EMBL" id="SAXT01000003">
    <property type="protein sequence ID" value="TXJ12944.1"/>
    <property type="molecule type" value="Genomic_DNA"/>
</dbReference>
<evidence type="ECO:0000313" key="3">
    <source>
        <dbReference type="Proteomes" id="UP000325116"/>
    </source>
</evidence>
<name>A0A5C8CHM3_9SPIR</name>
<accession>A0A5C8CHM3</accession>
<comment type="caution">
    <text evidence="2">The sequence shown here is derived from an EMBL/GenBank/DDBJ whole genome shotgun (WGS) entry which is preliminary data.</text>
</comment>
<dbReference type="RefSeq" id="WP_147758134.1">
    <property type="nucleotide sequence ID" value="NZ_SAXT01000003.1"/>
</dbReference>
<gene>
    <name evidence="2" type="ORF">EPJ80_04935</name>
</gene>
<proteinExistence type="predicted"/>
<evidence type="ECO:0000313" key="2">
    <source>
        <dbReference type="EMBL" id="TXJ12944.1"/>
    </source>
</evidence>
<feature type="chain" id="PRO_5022769056" description="Lipoprotein" evidence="1">
    <location>
        <begin position="26"/>
        <end position="120"/>
    </location>
</feature>
<reference evidence="2 3" key="1">
    <citation type="journal article" date="1992" name="Lakartidningen">
        <title>[Penicillin V and not amoxicillin is the first choice preparation in acute otitis].</title>
        <authorList>
            <person name="Kamme C."/>
            <person name="Lundgren K."/>
            <person name="Prellner K."/>
        </authorList>
    </citation>
    <scope>NUCLEOTIDE SEQUENCE [LARGE SCALE GENOMIC DNA]</scope>
    <source>
        <strain evidence="2 3">W1</strain>
    </source>
</reference>
<dbReference type="Proteomes" id="UP000325116">
    <property type="component" value="Unassembled WGS sequence"/>
</dbReference>
<sequence>MKNLKNLIIILFFLSLFHICCKSNSNPTTLPNPITLSNSITLSYYAGKWYEEGKDTLVITIYSDGSMSDSGNNRIPASDITRISATSYETKQGDALYFRSFTKGTFTAQGDENLISITRK</sequence>
<organism evidence="2 3">
    <name type="scientific">Brachyspira aalborgi</name>
    <dbReference type="NCBI Taxonomy" id="29522"/>
    <lineage>
        <taxon>Bacteria</taxon>
        <taxon>Pseudomonadati</taxon>
        <taxon>Spirochaetota</taxon>
        <taxon>Spirochaetia</taxon>
        <taxon>Brachyspirales</taxon>
        <taxon>Brachyspiraceae</taxon>
        <taxon>Brachyspira</taxon>
    </lineage>
</organism>
<evidence type="ECO:0008006" key="4">
    <source>
        <dbReference type="Google" id="ProtNLM"/>
    </source>
</evidence>
<evidence type="ECO:0000256" key="1">
    <source>
        <dbReference type="SAM" id="SignalP"/>
    </source>
</evidence>
<dbReference type="AlphaFoldDB" id="A0A5C8CHM3"/>
<protein>
    <recommendedName>
        <fullName evidence="4">Lipoprotein</fullName>
    </recommendedName>
</protein>
<keyword evidence="1" id="KW-0732">Signal</keyword>